<dbReference type="Proteomes" id="UP000557344">
    <property type="component" value="Unassembled WGS sequence"/>
</dbReference>
<proteinExistence type="predicted"/>
<dbReference type="AlphaFoldDB" id="A0A7W6ZE68"/>
<evidence type="ECO:0000313" key="4">
    <source>
        <dbReference type="Proteomes" id="UP000557344"/>
    </source>
</evidence>
<accession>A0A7W6ZE68</accession>
<dbReference type="EMBL" id="JACIHU010000001">
    <property type="protein sequence ID" value="MBB4478444.1"/>
    <property type="molecule type" value="Genomic_DNA"/>
</dbReference>
<dbReference type="EMBL" id="JACIID010000001">
    <property type="protein sequence ID" value="MBB4534276.1"/>
    <property type="molecule type" value="Genomic_DNA"/>
</dbReference>
<sequence>MTTVDLAVLDRVIADLQMVRDRLAGEPLTSEGPEADDDAPCNLIELSLAAQHIGLQVEGKPR</sequence>
<organism evidence="2 3">
    <name type="scientific">Rhizobium etli</name>
    <dbReference type="NCBI Taxonomy" id="29449"/>
    <lineage>
        <taxon>Bacteria</taxon>
        <taxon>Pseudomonadati</taxon>
        <taxon>Pseudomonadota</taxon>
        <taxon>Alphaproteobacteria</taxon>
        <taxon>Hyphomicrobiales</taxon>
        <taxon>Rhizobiaceae</taxon>
        <taxon>Rhizobium/Agrobacterium group</taxon>
        <taxon>Rhizobium</taxon>
    </lineage>
</organism>
<dbReference type="Proteomes" id="UP000523431">
    <property type="component" value="Unassembled WGS sequence"/>
</dbReference>
<evidence type="ECO:0000313" key="1">
    <source>
        <dbReference type="EMBL" id="MBB4478444.1"/>
    </source>
</evidence>
<reference evidence="3 4" key="1">
    <citation type="submission" date="2020-08" db="EMBL/GenBank/DDBJ databases">
        <title>Genomic Encyclopedia of Type Strains, Phase IV (KMG-V): Genome sequencing to study the core and pangenomes of soil and plant-associated prokaryotes.</title>
        <authorList>
            <person name="Whitman W."/>
        </authorList>
    </citation>
    <scope>NUCLEOTIDE SEQUENCE [LARGE SCALE GENOMIC DNA]</scope>
    <source>
        <strain evidence="1 4">SEMIA 471</strain>
        <strain evidence="2 3">SEMIA 489</strain>
    </source>
</reference>
<evidence type="ECO:0000313" key="2">
    <source>
        <dbReference type="EMBL" id="MBB4534276.1"/>
    </source>
</evidence>
<evidence type="ECO:0000313" key="3">
    <source>
        <dbReference type="Proteomes" id="UP000523431"/>
    </source>
</evidence>
<comment type="caution">
    <text evidence="2">The sequence shown here is derived from an EMBL/GenBank/DDBJ whole genome shotgun (WGS) entry which is preliminary data.</text>
</comment>
<dbReference type="RefSeq" id="WP_183838381.1">
    <property type="nucleotide sequence ID" value="NZ_JACIHU010000001.1"/>
</dbReference>
<gene>
    <name evidence="1" type="ORF">GGE46_000985</name>
    <name evidence="2" type="ORF">GGE57_000985</name>
</gene>
<name>A0A7W6ZE68_RHIET</name>
<protein>
    <submittedName>
        <fullName evidence="2">Uncharacterized protein</fullName>
    </submittedName>
</protein>